<evidence type="ECO:0000256" key="9">
    <source>
        <dbReference type="ARBA" id="ARBA00023163"/>
    </source>
</evidence>
<dbReference type="InterPro" id="IPR000182">
    <property type="entry name" value="GNAT_dom"/>
</dbReference>
<evidence type="ECO:0000256" key="1">
    <source>
        <dbReference type="ARBA" id="ARBA00004123"/>
    </source>
</evidence>
<evidence type="ECO:0000256" key="10">
    <source>
        <dbReference type="ARBA" id="ARBA00023242"/>
    </source>
</evidence>
<dbReference type="Pfam" id="PF00583">
    <property type="entry name" value="Acetyltransf_1"/>
    <property type="match status" value="1"/>
</dbReference>
<dbReference type="PROSITE" id="PS00633">
    <property type="entry name" value="BROMODOMAIN_1"/>
    <property type="match status" value="1"/>
</dbReference>
<sequence>MEVQQRYWFLQSLNDQLDDDDSPIWNVDFDLNTLPPPLPDQPEKPKTPPPPPPPEELSKNLHKLEPLVINTELTSSHPETGKRQNDDPVCTTPSKRRKVSHDSTFSSSHHNRTFPTGSEHECDLDDDLLAEVKAIVEDQDDMLGPDTSGSSVNQARDDGARLEEQTGLISFHVISNTLSRQPTRETLLWLIGLQNVFSHQLPRMPKEYITRLVFDPKHKCLALLKDNRVIGGICFRMFPTQGFTEIVFCAVSSNEQVKGYGTYLMNHLKDYHVNHGVMHFLTFADEYAIGYFKKQGFAKDIKLTKDVYQGYIKEYEGATLMGCELDARIQYTEFSLVIKRQKEVLQALIEKRRNDCRKVYPGIKCYENGVRKVAVKDIPGLQELFKDAAGSVPKIPEPTLTPDQLYNACRAILQSLKSHSSAWPFLEPVSAEEVPDYYEYIKYPMDLHTMWTRLKNCYYVSKKLFIADMNRMMTNCRTYNEPETEYYRCANTLEKFFYTKCKDHKLIT</sequence>
<keyword evidence="8" id="KW-0010">Activator</keyword>
<evidence type="ECO:0000256" key="12">
    <source>
        <dbReference type="PROSITE-ProRule" id="PRU00035"/>
    </source>
</evidence>
<dbReference type="PANTHER" id="PTHR45750:SF3">
    <property type="entry name" value="HISTONE ACETYLTRANSFERASE"/>
    <property type="match status" value="1"/>
</dbReference>
<dbReference type="Pfam" id="PF00439">
    <property type="entry name" value="Bromodomain"/>
    <property type="match status" value="1"/>
</dbReference>
<proteinExistence type="inferred from homology"/>
<evidence type="ECO:0000259" key="15">
    <source>
        <dbReference type="PROSITE" id="PS51186"/>
    </source>
</evidence>
<comment type="subcellular location">
    <subcellularLocation>
        <location evidence="1">Nucleus</location>
    </subcellularLocation>
</comment>
<feature type="domain" description="N-acetyltransferase" evidence="15">
    <location>
        <begin position="177"/>
        <end position="326"/>
    </location>
</feature>
<keyword evidence="10" id="KW-0539">Nucleus</keyword>
<dbReference type="SMART" id="SM00297">
    <property type="entry name" value="BROMO"/>
    <property type="match status" value="1"/>
</dbReference>
<evidence type="ECO:0000256" key="3">
    <source>
        <dbReference type="ARBA" id="ARBA00013184"/>
    </source>
</evidence>
<dbReference type="GO" id="GO:0010484">
    <property type="term" value="F:histone H3 acetyltransferase activity"/>
    <property type="evidence" value="ECO:0007669"/>
    <property type="project" value="TreeGrafter"/>
</dbReference>
<keyword evidence="17" id="KW-1185">Reference proteome</keyword>
<dbReference type="PRINTS" id="PR00503">
    <property type="entry name" value="BROMODOMAIN"/>
</dbReference>
<evidence type="ECO:0000313" key="17">
    <source>
        <dbReference type="Proteomes" id="UP000593567"/>
    </source>
</evidence>
<dbReference type="InterPro" id="IPR037800">
    <property type="entry name" value="GCN5"/>
</dbReference>
<dbReference type="CDD" id="cd05509">
    <property type="entry name" value="Bromo_gcn5_like"/>
    <property type="match status" value="1"/>
</dbReference>
<evidence type="ECO:0000256" key="7">
    <source>
        <dbReference type="ARBA" id="ARBA00023117"/>
    </source>
</evidence>
<keyword evidence="7 12" id="KW-0103">Bromodomain</keyword>
<dbReference type="Gene3D" id="3.40.630.30">
    <property type="match status" value="1"/>
</dbReference>
<evidence type="ECO:0000256" key="6">
    <source>
        <dbReference type="ARBA" id="ARBA00023015"/>
    </source>
</evidence>
<comment type="similarity">
    <text evidence="2">Belongs to the acetyltransferase family. GCN5 subfamily.</text>
</comment>
<feature type="compositionally biased region" description="Polar residues" evidence="13">
    <location>
        <begin position="102"/>
        <end position="116"/>
    </location>
</feature>
<reference evidence="16" key="1">
    <citation type="submission" date="2020-06" db="EMBL/GenBank/DDBJ databases">
        <title>Draft genome of Bugula neritina, a colonial animal packing powerful symbionts and potential medicines.</title>
        <authorList>
            <person name="Rayko M."/>
        </authorList>
    </citation>
    <scope>NUCLEOTIDE SEQUENCE [LARGE SCALE GENOMIC DNA]</scope>
    <source>
        <strain evidence="16">Kwan_BN1</strain>
    </source>
</reference>
<evidence type="ECO:0000259" key="14">
    <source>
        <dbReference type="PROSITE" id="PS50014"/>
    </source>
</evidence>
<evidence type="ECO:0000256" key="8">
    <source>
        <dbReference type="ARBA" id="ARBA00023159"/>
    </source>
</evidence>
<dbReference type="PROSITE" id="PS51186">
    <property type="entry name" value="GNAT"/>
    <property type="match status" value="1"/>
</dbReference>
<keyword evidence="4" id="KW-0808">Transferase</keyword>
<dbReference type="CDD" id="cd04301">
    <property type="entry name" value="NAT_SF"/>
    <property type="match status" value="1"/>
</dbReference>
<evidence type="ECO:0000313" key="16">
    <source>
        <dbReference type="EMBL" id="KAF6023610.1"/>
    </source>
</evidence>
<protein>
    <recommendedName>
        <fullName evidence="3">histone acetyltransferase</fullName>
        <ecNumber evidence="3">2.3.1.48</ecNumber>
    </recommendedName>
</protein>
<feature type="region of interest" description="Disordered" evidence="13">
    <location>
        <begin position="19"/>
        <end position="59"/>
    </location>
</feature>
<dbReference type="GO" id="GO:0045944">
    <property type="term" value="P:positive regulation of transcription by RNA polymerase II"/>
    <property type="evidence" value="ECO:0007669"/>
    <property type="project" value="TreeGrafter"/>
</dbReference>
<feature type="domain" description="Bromo" evidence="14">
    <location>
        <begin position="417"/>
        <end position="487"/>
    </location>
</feature>
<accession>A0A7J7JBI4</accession>
<keyword evidence="5" id="KW-0156">Chromatin regulator</keyword>
<dbReference type="PANTHER" id="PTHR45750">
    <property type="entry name" value="GH11602P"/>
    <property type="match status" value="1"/>
</dbReference>
<evidence type="ECO:0000256" key="11">
    <source>
        <dbReference type="ARBA" id="ARBA00023315"/>
    </source>
</evidence>
<dbReference type="EMBL" id="VXIV02002689">
    <property type="protein sequence ID" value="KAF6023610.1"/>
    <property type="molecule type" value="Genomic_DNA"/>
</dbReference>
<dbReference type="GO" id="GO:0005634">
    <property type="term" value="C:nucleus"/>
    <property type="evidence" value="ECO:0007669"/>
    <property type="project" value="UniProtKB-SubCell"/>
</dbReference>
<dbReference type="AlphaFoldDB" id="A0A7J7JBI4"/>
<evidence type="ECO:0000256" key="13">
    <source>
        <dbReference type="SAM" id="MobiDB-lite"/>
    </source>
</evidence>
<dbReference type="InterPro" id="IPR001487">
    <property type="entry name" value="Bromodomain"/>
</dbReference>
<dbReference type="Proteomes" id="UP000593567">
    <property type="component" value="Unassembled WGS sequence"/>
</dbReference>
<evidence type="ECO:0000256" key="5">
    <source>
        <dbReference type="ARBA" id="ARBA00022853"/>
    </source>
</evidence>
<dbReference type="GO" id="GO:0140672">
    <property type="term" value="C:ATAC complex"/>
    <property type="evidence" value="ECO:0007669"/>
    <property type="project" value="TreeGrafter"/>
</dbReference>
<keyword evidence="9" id="KW-0804">Transcription</keyword>
<keyword evidence="11" id="KW-0012">Acyltransferase</keyword>
<feature type="region of interest" description="Disordered" evidence="13">
    <location>
        <begin position="73"/>
        <end position="120"/>
    </location>
</feature>
<dbReference type="InterPro" id="IPR016181">
    <property type="entry name" value="Acyl_CoA_acyltransferase"/>
</dbReference>
<comment type="caution">
    <text evidence="16">The sequence shown here is derived from an EMBL/GenBank/DDBJ whole genome shotgun (WGS) entry which is preliminary data.</text>
</comment>
<dbReference type="InterPro" id="IPR036427">
    <property type="entry name" value="Bromodomain-like_sf"/>
</dbReference>
<keyword evidence="6" id="KW-0805">Transcription regulation</keyword>
<dbReference type="SUPFAM" id="SSF55729">
    <property type="entry name" value="Acyl-CoA N-acyltransferases (Nat)"/>
    <property type="match status" value="1"/>
</dbReference>
<dbReference type="EC" id="2.3.1.48" evidence="3"/>
<name>A0A7J7JBI4_BUGNE</name>
<dbReference type="SUPFAM" id="SSF47370">
    <property type="entry name" value="Bromodomain"/>
    <property type="match status" value="1"/>
</dbReference>
<dbReference type="OrthoDB" id="1937912at2759"/>
<evidence type="ECO:0000256" key="2">
    <source>
        <dbReference type="ARBA" id="ARBA00008607"/>
    </source>
</evidence>
<evidence type="ECO:0000256" key="4">
    <source>
        <dbReference type="ARBA" id="ARBA00022679"/>
    </source>
</evidence>
<dbReference type="InterPro" id="IPR018359">
    <property type="entry name" value="Bromodomain_CS"/>
</dbReference>
<dbReference type="Gene3D" id="1.20.920.10">
    <property type="entry name" value="Bromodomain-like"/>
    <property type="match status" value="1"/>
</dbReference>
<gene>
    <name evidence="16" type="ORF">EB796_018080</name>
</gene>
<organism evidence="16 17">
    <name type="scientific">Bugula neritina</name>
    <name type="common">Brown bryozoan</name>
    <name type="synonym">Sertularia neritina</name>
    <dbReference type="NCBI Taxonomy" id="10212"/>
    <lineage>
        <taxon>Eukaryota</taxon>
        <taxon>Metazoa</taxon>
        <taxon>Spiralia</taxon>
        <taxon>Lophotrochozoa</taxon>
        <taxon>Bryozoa</taxon>
        <taxon>Gymnolaemata</taxon>
        <taxon>Cheilostomatida</taxon>
        <taxon>Flustrina</taxon>
        <taxon>Buguloidea</taxon>
        <taxon>Bugulidae</taxon>
        <taxon>Bugula</taxon>
    </lineage>
</organism>
<dbReference type="FunFam" id="3.40.630.30:FF:000004">
    <property type="entry name" value="Histone acetyltransferase KAT2A"/>
    <property type="match status" value="1"/>
</dbReference>
<dbReference type="PROSITE" id="PS50014">
    <property type="entry name" value="BROMODOMAIN_2"/>
    <property type="match status" value="1"/>
</dbReference>